<feature type="domain" description="Nudix hydrolase" evidence="4">
    <location>
        <begin position="22"/>
        <end position="165"/>
    </location>
</feature>
<dbReference type="InterPro" id="IPR015797">
    <property type="entry name" value="NUDIX_hydrolase-like_dom_sf"/>
</dbReference>
<dbReference type="Gene3D" id="3.90.79.10">
    <property type="entry name" value="Nucleoside Triphosphate Pyrophosphohydrolase"/>
    <property type="match status" value="1"/>
</dbReference>
<sequence length="214" mass="22775">MAAAVMVSRQGRELQRYSTQTGGRIVVGCVPYRLRPGSGGVEVLVISSQKKGAAGGVLIPKGGWELDESMEEAALREAAEEAGVAGEVAGPPLGVWWYRSRSYDATYEGIVLPLRVTRRWSGGRRWARGGGSGFLWTRPSRGATTRGCARRCSGSPTRGAARPRRAPPARCSSDPRSRKEGRLSESDAAFFAACVQRARAGGGIVLGQRPGTTE</sequence>
<proteinExistence type="predicted"/>
<dbReference type="Proteomes" id="UP001054889">
    <property type="component" value="Unassembled WGS sequence"/>
</dbReference>
<dbReference type="Pfam" id="PF00293">
    <property type="entry name" value="NUDIX"/>
    <property type="match status" value="1"/>
</dbReference>
<comment type="caution">
    <text evidence="5">The sequence shown here is derived from an EMBL/GenBank/DDBJ whole genome shotgun (WGS) entry which is preliminary data.</text>
</comment>
<dbReference type="InterPro" id="IPR020084">
    <property type="entry name" value="NUDIX_hydrolase_CS"/>
</dbReference>
<dbReference type="PROSITE" id="PS51462">
    <property type="entry name" value="NUDIX"/>
    <property type="match status" value="1"/>
</dbReference>
<dbReference type="PROSITE" id="PS00893">
    <property type="entry name" value="NUDIX_BOX"/>
    <property type="match status" value="1"/>
</dbReference>
<dbReference type="PANTHER" id="PTHR12629:SF10">
    <property type="entry name" value="OS06G0255400 PROTEIN"/>
    <property type="match status" value="1"/>
</dbReference>
<keyword evidence="1" id="KW-0479">Metal-binding</keyword>
<name>A0AAV5F384_ELECO</name>
<dbReference type="GO" id="GO:0005634">
    <property type="term" value="C:nucleus"/>
    <property type="evidence" value="ECO:0007669"/>
    <property type="project" value="TreeGrafter"/>
</dbReference>
<dbReference type="AlphaFoldDB" id="A0AAV5F384"/>
<feature type="compositionally biased region" description="Basic and acidic residues" evidence="3">
    <location>
        <begin position="173"/>
        <end position="184"/>
    </location>
</feature>
<evidence type="ECO:0000256" key="1">
    <source>
        <dbReference type="ARBA" id="ARBA00022723"/>
    </source>
</evidence>
<protein>
    <recommendedName>
        <fullName evidence="4">Nudix hydrolase domain-containing protein</fullName>
    </recommendedName>
</protein>
<evidence type="ECO:0000259" key="4">
    <source>
        <dbReference type="PROSITE" id="PS51462"/>
    </source>
</evidence>
<reference evidence="5" key="2">
    <citation type="submission" date="2021-12" db="EMBL/GenBank/DDBJ databases">
        <title>Resequencing data analysis of finger millet.</title>
        <authorList>
            <person name="Hatakeyama M."/>
            <person name="Aluri S."/>
            <person name="Balachadran M.T."/>
            <person name="Sivarajan S.R."/>
            <person name="Poveda L."/>
            <person name="Shimizu-Inatsugi R."/>
            <person name="Schlapbach R."/>
            <person name="Sreeman S.M."/>
            <person name="Shimizu K.K."/>
        </authorList>
    </citation>
    <scope>NUCLEOTIDE SEQUENCE</scope>
</reference>
<accession>A0AAV5F384</accession>
<evidence type="ECO:0000313" key="6">
    <source>
        <dbReference type="Proteomes" id="UP001054889"/>
    </source>
</evidence>
<dbReference type="EMBL" id="BQKI01000081">
    <property type="protein sequence ID" value="GJN29123.1"/>
    <property type="molecule type" value="Genomic_DNA"/>
</dbReference>
<gene>
    <name evidence="5" type="primary">gb17316</name>
    <name evidence="5" type="ORF">PR202_gb17316</name>
</gene>
<dbReference type="GO" id="GO:0046872">
    <property type="term" value="F:metal ion binding"/>
    <property type="evidence" value="ECO:0007669"/>
    <property type="project" value="UniProtKB-KW"/>
</dbReference>
<dbReference type="PANTHER" id="PTHR12629">
    <property type="entry name" value="DIPHOSPHOINOSITOL POLYPHOSPHATE PHOSPHOHYDROLASE"/>
    <property type="match status" value="1"/>
</dbReference>
<evidence type="ECO:0000313" key="5">
    <source>
        <dbReference type="EMBL" id="GJN29123.1"/>
    </source>
</evidence>
<keyword evidence="2" id="KW-0378">Hydrolase</keyword>
<evidence type="ECO:0000256" key="2">
    <source>
        <dbReference type="ARBA" id="ARBA00022801"/>
    </source>
</evidence>
<evidence type="ECO:0000256" key="3">
    <source>
        <dbReference type="SAM" id="MobiDB-lite"/>
    </source>
</evidence>
<dbReference type="GO" id="GO:0005737">
    <property type="term" value="C:cytoplasm"/>
    <property type="evidence" value="ECO:0007669"/>
    <property type="project" value="TreeGrafter"/>
</dbReference>
<reference evidence="5" key="1">
    <citation type="journal article" date="2018" name="DNA Res.">
        <title>Multiple hybrid de novo genome assembly of finger millet, an orphan allotetraploid crop.</title>
        <authorList>
            <person name="Hatakeyama M."/>
            <person name="Aluri S."/>
            <person name="Balachadran M.T."/>
            <person name="Sivarajan S.R."/>
            <person name="Patrignani A."/>
            <person name="Gruter S."/>
            <person name="Poveda L."/>
            <person name="Shimizu-Inatsugi R."/>
            <person name="Baeten J."/>
            <person name="Francoijs K.J."/>
            <person name="Nataraja K.N."/>
            <person name="Reddy Y.A.N."/>
            <person name="Phadnis S."/>
            <person name="Ravikumar R.L."/>
            <person name="Schlapbach R."/>
            <person name="Sreeman S.M."/>
            <person name="Shimizu K.K."/>
        </authorList>
    </citation>
    <scope>NUCLEOTIDE SEQUENCE</scope>
</reference>
<dbReference type="SUPFAM" id="SSF55811">
    <property type="entry name" value="Nudix"/>
    <property type="match status" value="1"/>
</dbReference>
<keyword evidence="6" id="KW-1185">Reference proteome</keyword>
<organism evidence="5 6">
    <name type="scientific">Eleusine coracana subsp. coracana</name>
    <dbReference type="NCBI Taxonomy" id="191504"/>
    <lineage>
        <taxon>Eukaryota</taxon>
        <taxon>Viridiplantae</taxon>
        <taxon>Streptophyta</taxon>
        <taxon>Embryophyta</taxon>
        <taxon>Tracheophyta</taxon>
        <taxon>Spermatophyta</taxon>
        <taxon>Magnoliopsida</taxon>
        <taxon>Liliopsida</taxon>
        <taxon>Poales</taxon>
        <taxon>Poaceae</taxon>
        <taxon>PACMAD clade</taxon>
        <taxon>Chloridoideae</taxon>
        <taxon>Cynodonteae</taxon>
        <taxon>Eleusininae</taxon>
        <taxon>Eleusine</taxon>
    </lineage>
</organism>
<dbReference type="GO" id="GO:0016787">
    <property type="term" value="F:hydrolase activity"/>
    <property type="evidence" value="ECO:0007669"/>
    <property type="project" value="UniProtKB-KW"/>
</dbReference>
<feature type="region of interest" description="Disordered" evidence="3">
    <location>
        <begin position="141"/>
        <end position="184"/>
    </location>
</feature>
<dbReference type="InterPro" id="IPR000086">
    <property type="entry name" value="NUDIX_hydrolase_dom"/>
</dbReference>